<keyword evidence="2" id="KW-1185">Reference proteome</keyword>
<evidence type="ECO:0000313" key="1">
    <source>
        <dbReference type="EMBL" id="GGH55715.1"/>
    </source>
</evidence>
<name>A0ABQ1ZAM9_9BACT</name>
<reference evidence="2" key="1">
    <citation type="journal article" date="2019" name="Int. J. Syst. Evol. Microbiol.">
        <title>The Global Catalogue of Microorganisms (GCM) 10K type strain sequencing project: providing services to taxonomists for standard genome sequencing and annotation.</title>
        <authorList>
            <consortium name="The Broad Institute Genomics Platform"/>
            <consortium name="The Broad Institute Genome Sequencing Center for Infectious Disease"/>
            <person name="Wu L."/>
            <person name="Ma J."/>
        </authorList>
    </citation>
    <scope>NUCLEOTIDE SEQUENCE [LARGE SCALE GENOMIC DNA]</scope>
    <source>
        <strain evidence="2">CGMCC 1.15288</strain>
    </source>
</reference>
<dbReference type="RefSeq" id="WP_188939356.1">
    <property type="nucleotide sequence ID" value="NZ_BMIA01000009.1"/>
</dbReference>
<dbReference type="Proteomes" id="UP000600214">
    <property type="component" value="Unassembled WGS sequence"/>
</dbReference>
<protein>
    <submittedName>
        <fullName evidence="1">Uncharacterized protein</fullName>
    </submittedName>
</protein>
<accession>A0ABQ1ZAM9</accession>
<evidence type="ECO:0000313" key="2">
    <source>
        <dbReference type="Proteomes" id="UP000600214"/>
    </source>
</evidence>
<organism evidence="1 2">
    <name type="scientific">Dyadobacter endophyticus</name>
    <dbReference type="NCBI Taxonomy" id="1749036"/>
    <lineage>
        <taxon>Bacteria</taxon>
        <taxon>Pseudomonadati</taxon>
        <taxon>Bacteroidota</taxon>
        <taxon>Cytophagia</taxon>
        <taxon>Cytophagales</taxon>
        <taxon>Spirosomataceae</taxon>
        <taxon>Dyadobacter</taxon>
    </lineage>
</organism>
<gene>
    <name evidence="1" type="ORF">GCM10007423_63550</name>
</gene>
<proteinExistence type="predicted"/>
<dbReference type="EMBL" id="BMIA01000009">
    <property type="protein sequence ID" value="GGH55715.1"/>
    <property type="molecule type" value="Genomic_DNA"/>
</dbReference>
<sequence length="83" mass="9639">MFSTKLKILSIKDPEDIKSGGKSLQVRWIFGLVNDKNVAFKLWNDLANDPKLILENEIEVEFKIESRENNGRFFTDLTIIKII</sequence>
<comment type="caution">
    <text evidence="1">The sequence shown here is derived from an EMBL/GenBank/DDBJ whole genome shotgun (WGS) entry which is preliminary data.</text>
</comment>